<dbReference type="RefSeq" id="WP_176069709.1">
    <property type="nucleotide sequence ID" value="NZ_JABWMJ010000006.1"/>
</dbReference>
<comment type="caution">
    <text evidence="2">The sequence shown here is derived from an EMBL/GenBank/DDBJ whole genome shotgun (WGS) entry which is preliminary data.</text>
</comment>
<feature type="chain" id="PRO_5031516028" evidence="1">
    <location>
        <begin position="23"/>
        <end position="204"/>
    </location>
</feature>
<gene>
    <name evidence="2" type="ORF">HQN59_13920</name>
</gene>
<dbReference type="InterPro" id="IPR013424">
    <property type="entry name" value="Ice-binding_C"/>
</dbReference>
<dbReference type="AlphaFoldDB" id="A0A7Y6TX94"/>
<organism evidence="2 3">
    <name type="scientific">Piscinibacter koreensis</name>
    <dbReference type="NCBI Taxonomy" id="2742824"/>
    <lineage>
        <taxon>Bacteria</taxon>
        <taxon>Pseudomonadati</taxon>
        <taxon>Pseudomonadota</taxon>
        <taxon>Betaproteobacteria</taxon>
        <taxon>Burkholderiales</taxon>
        <taxon>Sphaerotilaceae</taxon>
        <taxon>Piscinibacter</taxon>
    </lineage>
</organism>
<name>A0A7Y6TX94_9BURK</name>
<evidence type="ECO:0000256" key="1">
    <source>
        <dbReference type="SAM" id="SignalP"/>
    </source>
</evidence>
<protein>
    <submittedName>
        <fullName evidence="2">PEP-CTERM sorting domain-containing protein</fullName>
    </submittedName>
</protein>
<evidence type="ECO:0000313" key="3">
    <source>
        <dbReference type="Proteomes" id="UP000529637"/>
    </source>
</evidence>
<sequence length="204" mass="21249">MRKSLVAGALFGLVALSQPALAAFVGPTAPNNWTITNTGTLIGPAPSPGFAQFTTETLTLVGSNAVTPGPTFDVPACVGGVYGELGPCQLRVTIQLNGMYTFNFDYTTTDFDGPLGDIFGVLVDGMPIMLSDPGGGNSQSGHASFTAMSSFGFFIDCTDCVEGRATVVISDFWFVPEPSSTALLLAGALGWGALRLRRRETPVV</sequence>
<proteinExistence type="predicted"/>
<reference evidence="2 3" key="1">
    <citation type="submission" date="2020-06" db="EMBL/GenBank/DDBJ databases">
        <title>Schlegella sp. ID0723 isolated from air conditioner.</title>
        <authorList>
            <person name="Kim D.Y."/>
            <person name="Kim D.-U."/>
        </authorList>
    </citation>
    <scope>NUCLEOTIDE SEQUENCE [LARGE SCALE GENOMIC DNA]</scope>
    <source>
        <strain evidence="2 3">ID0723</strain>
    </source>
</reference>
<dbReference type="NCBIfam" id="TIGR02595">
    <property type="entry name" value="PEP_CTERM"/>
    <property type="match status" value="1"/>
</dbReference>
<accession>A0A7Y6TX94</accession>
<keyword evidence="1" id="KW-0732">Signal</keyword>
<evidence type="ECO:0000313" key="2">
    <source>
        <dbReference type="EMBL" id="NUZ06857.1"/>
    </source>
</evidence>
<feature type="signal peptide" evidence="1">
    <location>
        <begin position="1"/>
        <end position="22"/>
    </location>
</feature>
<dbReference type="EMBL" id="JABWMJ010000006">
    <property type="protein sequence ID" value="NUZ06857.1"/>
    <property type="molecule type" value="Genomic_DNA"/>
</dbReference>
<keyword evidence="3" id="KW-1185">Reference proteome</keyword>
<dbReference type="Proteomes" id="UP000529637">
    <property type="component" value="Unassembled WGS sequence"/>
</dbReference>